<reference evidence="1 2" key="1">
    <citation type="submission" date="2018-05" db="EMBL/GenBank/DDBJ databases">
        <title>Complete genome sequence of sponge-derived Streptomyces sp. HNM0039.</title>
        <authorList>
            <person name="Huang X."/>
            <person name="Zhou S."/>
        </authorList>
    </citation>
    <scope>NUCLEOTIDE SEQUENCE [LARGE SCALE GENOMIC DNA]</scope>
    <source>
        <strain evidence="1 2">HNM0039</strain>
    </source>
</reference>
<gene>
    <name evidence="1" type="ORF">DDW44_13935</name>
</gene>
<proteinExistence type="predicted"/>
<dbReference type="OrthoDB" id="4329377at2"/>
<evidence type="ECO:0000313" key="1">
    <source>
        <dbReference type="EMBL" id="AWI29767.1"/>
    </source>
</evidence>
<dbReference type="KEGG" id="stir:DDW44_13935"/>
<dbReference type="EMBL" id="CP029188">
    <property type="protein sequence ID" value="AWI29767.1"/>
    <property type="molecule type" value="Genomic_DNA"/>
</dbReference>
<keyword evidence="2" id="KW-1185">Reference proteome</keyword>
<evidence type="ECO:0000313" key="2">
    <source>
        <dbReference type="Proteomes" id="UP000244900"/>
    </source>
</evidence>
<name>A0A2S1STZ1_9ACTN</name>
<protein>
    <submittedName>
        <fullName evidence="1">Uncharacterized protein</fullName>
    </submittedName>
</protein>
<dbReference type="AlphaFoldDB" id="A0A2S1STZ1"/>
<dbReference type="RefSeq" id="WP_108906648.1">
    <property type="nucleotide sequence ID" value="NZ_CP029188.1"/>
</dbReference>
<dbReference type="Proteomes" id="UP000244900">
    <property type="component" value="Chromosome"/>
</dbReference>
<sequence length="64" mass="6395">MNRITESARKAASPTLSEVQSDKVVRMMPVAFTPSVVALCPYAAGGLAAGAAVVGAYEAGRAAG</sequence>
<accession>A0A2S1STZ1</accession>
<organism evidence="1 2">
    <name type="scientific">Streptomyces tirandamycinicus</name>
    <dbReference type="NCBI Taxonomy" id="2174846"/>
    <lineage>
        <taxon>Bacteria</taxon>
        <taxon>Bacillati</taxon>
        <taxon>Actinomycetota</taxon>
        <taxon>Actinomycetes</taxon>
        <taxon>Kitasatosporales</taxon>
        <taxon>Streptomycetaceae</taxon>
        <taxon>Streptomyces</taxon>
    </lineage>
</organism>